<organism evidence="2 3">
    <name type="scientific">Leucocoprinus birnbaumii</name>
    <dbReference type="NCBI Taxonomy" id="56174"/>
    <lineage>
        <taxon>Eukaryota</taxon>
        <taxon>Fungi</taxon>
        <taxon>Dikarya</taxon>
        <taxon>Basidiomycota</taxon>
        <taxon>Agaricomycotina</taxon>
        <taxon>Agaricomycetes</taxon>
        <taxon>Agaricomycetidae</taxon>
        <taxon>Agaricales</taxon>
        <taxon>Agaricineae</taxon>
        <taxon>Agaricaceae</taxon>
        <taxon>Leucocoprinus</taxon>
    </lineage>
</organism>
<sequence length="853" mass="92496">MSSSSPPPPSYSSHSSARSSGSRKHASGPADRDNKEKIDRRDSTRVKEKRERERERAEGDDEVSIRTKSSSGVSSTGTTSSTQSALDTLRLIAGSGVRRSKCRAEFLEKLAKSPDDLSALDKDVAERLRIVTGKEAVAFFRKFVGEEPLSSGLRSEEELERLKKIMDEPVVFGVCVLAAGRRVVDYYMTWRGKSRTNADDSDPRRGAWDHDFRRVRKSIDHGYQRQTSTRDGDDDTRAHRSDKLKKRPLTPPPHKRNPPPHITISSHDAVPDLLPSPGPPSANDSVISLPFLGAIRNVPLSNRLPLRITNPDRNSIAETSVVAGGGPVMQIPHNASLETLVEAPESAENVAPNPERQDSIDTLVHASDADQKLGVPKDKGYESTISSAGSRSSRSHRSRSHRSRSRKSSSSRKHHELSRSKSDKEHGHSSSRHRDKDHHHHHHHHSSRHHDEKDRRHDHDRSSRKPERKGSSSSRKPLETDITLVMVDPDEVDRESIRAVMKQPPAPGTKAWHGLTVSRRGTKTGASATVARTPWAGPLAVASDGIRNIAPYNLDSDSDSDEWQDVPGIPKRIPVIPPRITSIIDSDTDTESSRSSPRLRSSPPPMEGYFPPAKPETQAIYPRVNQAHASNSPARNANAYTPPPPSHHDVKSVIPIPRGVPTSPQASPYTYGSPSVDHSNLTSPAHTGYGISSPPAFGVVSPVPLSSIYNPGYYVSPTHSTQTISPIGTNATPLPGIHHALTNNNGTMTPQNGSNSPYLYSTPRASPSATLGSPSPYVPAWISPQSTASSTVPLPGRGTHGTGPHHHHHHSHGMMSPTSMRGGSVPLHSVVVPPVGGPGGGGYVPGSRATAPY</sequence>
<evidence type="ECO:0000313" key="2">
    <source>
        <dbReference type="EMBL" id="KAJ3574628.1"/>
    </source>
</evidence>
<feature type="region of interest" description="Disordered" evidence="1">
    <location>
        <begin position="581"/>
        <end position="609"/>
    </location>
</feature>
<feature type="compositionally biased region" description="Low complexity" evidence="1">
    <location>
        <begin position="67"/>
        <end position="84"/>
    </location>
</feature>
<feature type="compositionally biased region" description="Basic residues" evidence="1">
    <location>
        <begin position="242"/>
        <end position="258"/>
    </location>
</feature>
<comment type="caution">
    <text evidence="2">The sequence shown here is derived from an EMBL/GenBank/DDBJ whole genome shotgun (WGS) entry which is preliminary data.</text>
</comment>
<feature type="compositionally biased region" description="Basic and acidic residues" evidence="1">
    <location>
        <begin position="367"/>
        <end position="381"/>
    </location>
</feature>
<name>A0AAD5VZV3_9AGAR</name>
<feature type="region of interest" description="Disordered" evidence="1">
    <location>
        <begin position="219"/>
        <end position="281"/>
    </location>
</feature>
<feature type="compositionally biased region" description="Basic residues" evidence="1">
    <location>
        <begin position="435"/>
        <end position="448"/>
    </location>
</feature>
<reference evidence="2" key="1">
    <citation type="submission" date="2022-07" db="EMBL/GenBank/DDBJ databases">
        <title>Genome Sequence of Leucocoprinus birnbaumii.</title>
        <authorList>
            <person name="Buettner E."/>
        </authorList>
    </citation>
    <scope>NUCLEOTIDE SEQUENCE</scope>
    <source>
        <strain evidence="2">VT141</strain>
    </source>
</reference>
<feature type="compositionally biased region" description="Basic and acidic residues" evidence="1">
    <location>
        <begin position="219"/>
        <end position="241"/>
    </location>
</feature>
<evidence type="ECO:0000313" key="3">
    <source>
        <dbReference type="Proteomes" id="UP001213000"/>
    </source>
</evidence>
<feature type="region of interest" description="Disordered" evidence="1">
    <location>
        <begin position="1"/>
        <end position="84"/>
    </location>
</feature>
<dbReference type="EMBL" id="JANIEX010000062">
    <property type="protein sequence ID" value="KAJ3574628.1"/>
    <property type="molecule type" value="Genomic_DNA"/>
</dbReference>
<accession>A0AAD5VZV3</accession>
<feature type="compositionally biased region" description="Pro residues" evidence="1">
    <location>
        <begin position="1"/>
        <end position="10"/>
    </location>
</feature>
<feature type="compositionally biased region" description="Basic residues" evidence="1">
    <location>
        <begin position="393"/>
        <end position="416"/>
    </location>
</feature>
<feature type="compositionally biased region" description="Low complexity" evidence="1">
    <location>
        <begin position="11"/>
        <end position="20"/>
    </location>
</feature>
<feature type="compositionally biased region" description="Polar residues" evidence="1">
    <location>
        <begin position="627"/>
        <end position="639"/>
    </location>
</feature>
<feature type="region of interest" description="Disordered" evidence="1">
    <location>
        <begin position="787"/>
        <end position="819"/>
    </location>
</feature>
<feature type="region of interest" description="Disordered" evidence="1">
    <location>
        <begin position="627"/>
        <end position="650"/>
    </location>
</feature>
<protein>
    <submittedName>
        <fullName evidence="2">Uncharacterized protein</fullName>
    </submittedName>
</protein>
<feature type="compositionally biased region" description="Basic residues" evidence="1">
    <location>
        <begin position="803"/>
        <end position="812"/>
    </location>
</feature>
<feature type="compositionally biased region" description="Basic and acidic residues" evidence="1">
    <location>
        <begin position="30"/>
        <end position="57"/>
    </location>
</feature>
<feature type="region of interest" description="Disordered" evidence="1">
    <location>
        <begin position="367"/>
        <end position="483"/>
    </location>
</feature>
<feature type="compositionally biased region" description="Basic and acidic residues" evidence="1">
    <location>
        <begin position="449"/>
        <end position="470"/>
    </location>
</feature>
<dbReference type="AlphaFoldDB" id="A0AAD5VZV3"/>
<gene>
    <name evidence="2" type="ORF">NP233_g1635</name>
</gene>
<feature type="compositionally biased region" description="Basic and acidic residues" evidence="1">
    <location>
        <begin position="417"/>
        <end position="434"/>
    </location>
</feature>
<dbReference type="Proteomes" id="UP001213000">
    <property type="component" value="Unassembled WGS sequence"/>
</dbReference>
<proteinExistence type="predicted"/>
<evidence type="ECO:0000256" key="1">
    <source>
        <dbReference type="SAM" id="MobiDB-lite"/>
    </source>
</evidence>
<keyword evidence="3" id="KW-1185">Reference proteome</keyword>